<proteinExistence type="predicted"/>
<dbReference type="Proteomes" id="UP000317243">
    <property type="component" value="Unassembled WGS sequence"/>
</dbReference>
<dbReference type="EMBL" id="SIHI01000107">
    <property type="protein sequence ID" value="TWT30510.1"/>
    <property type="molecule type" value="Genomic_DNA"/>
</dbReference>
<protein>
    <submittedName>
        <fullName evidence="1">Uncharacterized protein</fullName>
    </submittedName>
</protein>
<sequence length="135" mass="15008">MFLLVAVTIEGSDAPIDIDETHKPVNVPGEQPSGFVDGEVTGIIVHPRRVRRHPLFNRGERAAAGGEDGEQSLTCWYHRQPLSPSPLKRQILQSDPVPLEKVIDLKKRKRNSPSALSTFAQIKRIIPSNMKSKNP</sequence>
<gene>
    <name evidence="1" type="ORF">KOR42_54690</name>
</gene>
<accession>A0A5C5UXY5</accession>
<comment type="caution">
    <text evidence="1">The sequence shown here is derived from an EMBL/GenBank/DDBJ whole genome shotgun (WGS) entry which is preliminary data.</text>
</comment>
<dbReference type="RefSeq" id="WP_231741141.1">
    <property type="nucleotide sequence ID" value="NZ_SIHI01000107.1"/>
</dbReference>
<keyword evidence="2" id="KW-1185">Reference proteome</keyword>
<evidence type="ECO:0000313" key="2">
    <source>
        <dbReference type="Proteomes" id="UP000317243"/>
    </source>
</evidence>
<evidence type="ECO:0000313" key="1">
    <source>
        <dbReference type="EMBL" id="TWT30510.1"/>
    </source>
</evidence>
<name>A0A5C5UXY5_9PLAN</name>
<organism evidence="1 2">
    <name type="scientific">Thalassoglobus neptunius</name>
    <dbReference type="NCBI Taxonomy" id="1938619"/>
    <lineage>
        <taxon>Bacteria</taxon>
        <taxon>Pseudomonadati</taxon>
        <taxon>Planctomycetota</taxon>
        <taxon>Planctomycetia</taxon>
        <taxon>Planctomycetales</taxon>
        <taxon>Planctomycetaceae</taxon>
        <taxon>Thalassoglobus</taxon>
    </lineage>
</organism>
<reference evidence="1 2" key="1">
    <citation type="submission" date="2019-02" db="EMBL/GenBank/DDBJ databases">
        <title>Deep-cultivation of Planctomycetes and their phenomic and genomic characterization uncovers novel biology.</title>
        <authorList>
            <person name="Wiegand S."/>
            <person name="Jogler M."/>
            <person name="Boedeker C."/>
            <person name="Pinto D."/>
            <person name="Vollmers J."/>
            <person name="Rivas-Marin E."/>
            <person name="Kohn T."/>
            <person name="Peeters S.H."/>
            <person name="Heuer A."/>
            <person name="Rast P."/>
            <person name="Oberbeckmann S."/>
            <person name="Bunk B."/>
            <person name="Jeske O."/>
            <person name="Meyerdierks A."/>
            <person name="Storesund J.E."/>
            <person name="Kallscheuer N."/>
            <person name="Luecker S."/>
            <person name="Lage O.M."/>
            <person name="Pohl T."/>
            <person name="Merkel B.J."/>
            <person name="Hornburger P."/>
            <person name="Mueller R.-W."/>
            <person name="Bruemmer F."/>
            <person name="Labrenz M."/>
            <person name="Spormann A.M."/>
            <person name="Op Den Camp H."/>
            <person name="Overmann J."/>
            <person name="Amann R."/>
            <person name="Jetten M.S.M."/>
            <person name="Mascher T."/>
            <person name="Medema M.H."/>
            <person name="Devos D.P."/>
            <person name="Kaster A.-K."/>
            <person name="Ovreas L."/>
            <person name="Rohde M."/>
            <person name="Galperin M.Y."/>
            <person name="Jogler C."/>
        </authorList>
    </citation>
    <scope>NUCLEOTIDE SEQUENCE [LARGE SCALE GENOMIC DNA]</scope>
    <source>
        <strain evidence="1 2">KOR42</strain>
    </source>
</reference>
<dbReference type="AlphaFoldDB" id="A0A5C5UXY5"/>